<dbReference type="Proteomes" id="UP000076738">
    <property type="component" value="Unassembled WGS sequence"/>
</dbReference>
<evidence type="ECO:0008006" key="3">
    <source>
        <dbReference type="Google" id="ProtNLM"/>
    </source>
</evidence>
<protein>
    <recommendedName>
        <fullName evidence="3">Adhesin domain-containing protein</fullName>
    </recommendedName>
</protein>
<reference evidence="1 2" key="1">
    <citation type="journal article" date="2016" name="Mol. Biol. Evol.">
        <title>Comparative Genomics of Early-Diverging Mushroom-Forming Fungi Provides Insights into the Origins of Lignocellulose Decay Capabilities.</title>
        <authorList>
            <person name="Nagy L.G."/>
            <person name="Riley R."/>
            <person name="Tritt A."/>
            <person name="Adam C."/>
            <person name="Daum C."/>
            <person name="Floudas D."/>
            <person name="Sun H."/>
            <person name="Yadav J.S."/>
            <person name="Pangilinan J."/>
            <person name="Larsson K.H."/>
            <person name="Matsuura K."/>
            <person name="Barry K."/>
            <person name="Labutti K."/>
            <person name="Kuo R."/>
            <person name="Ohm R.A."/>
            <person name="Bhattacharya S.S."/>
            <person name="Shirouzu T."/>
            <person name="Yoshinaga Y."/>
            <person name="Martin F.M."/>
            <person name="Grigoriev I.V."/>
            <person name="Hibbett D.S."/>
        </authorList>
    </citation>
    <scope>NUCLEOTIDE SEQUENCE [LARGE SCALE GENOMIC DNA]</scope>
    <source>
        <strain evidence="1 2">TUFC12733</strain>
    </source>
</reference>
<sequence>MPPIYLPDLHVPVQHLPIAFTNTSTISFTYTADLSVLFLRSLGRQASGVVTFSDGGKGSRNIIEIIIHHGAKPQDLLEICTVRDHNDPEQKQGLTIEVLDEAGWTEHVASLDISVKLGRTNDGKRPALETLMENFSHEIEPFRDDLVFPYVDFATSHGRIHSSKLRADRASIETLNGAISGSLNITDTLNLRTISGAIDVQAVASSGNFSSDNGNIRGHVVSSHQLQVSSTNGPIDMHIELINKEGSVPTRAVLSAVNNHIEAKFSLTALDHAGKPASGGAFEINGETTNGFLYLDVVDQPHLANLTLEARSLNDGATVKLNPAFEGRYAVRSIPFSHSHVENNNHYRDNKVRRFERYEGRHIVHGSAEWHSEYDEEISHGQGLISIESVRAPNRLLL</sequence>
<evidence type="ECO:0000313" key="2">
    <source>
        <dbReference type="Proteomes" id="UP000076738"/>
    </source>
</evidence>
<dbReference type="EMBL" id="KV417338">
    <property type="protein sequence ID" value="KZO90586.1"/>
    <property type="molecule type" value="Genomic_DNA"/>
</dbReference>
<keyword evidence="2" id="KW-1185">Reference proteome</keyword>
<organism evidence="1 2">
    <name type="scientific">Calocera viscosa (strain TUFC12733)</name>
    <dbReference type="NCBI Taxonomy" id="1330018"/>
    <lineage>
        <taxon>Eukaryota</taxon>
        <taxon>Fungi</taxon>
        <taxon>Dikarya</taxon>
        <taxon>Basidiomycota</taxon>
        <taxon>Agaricomycotina</taxon>
        <taxon>Dacrymycetes</taxon>
        <taxon>Dacrymycetales</taxon>
        <taxon>Dacrymycetaceae</taxon>
        <taxon>Calocera</taxon>
    </lineage>
</organism>
<proteinExistence type="predicted"/>
<name>A0A167GI97_CALVF</name>
<accession>A0A167GI97</accession>
<dbReference type="STRING" id="1330018.A0A167GI97"/>
<dbReference type="OrthoDB" id="5570013at2759"/>
<evidence type="ECO:0000313" key="1">
    <source>
        <dbReference type="EMBL" id="KZO90586.1"/>
    </source>
</evidence>
<gene>
    <name evidence="1" type="ORF">CALVIDRAFT_389984</name>
</gene>
<dbReference type="AlphaFoldDB" id="A0A167GI97"/>